<feature type="domain" description="EAL" evidence="3">
    <location>
        <begin position="144"/>
        <end position="399"/>
    </location>
</feature>
<keyword evidence="1" id="KW-0597">Phosphoprotein</keyword>
<evidence type="ECO:0000259" key="2">
    <source>
        <dbReference type="PROSITE" id="PS50110"/>
    </source>
</evidence>
<dbReference type="InterPro" id="IPR035919">
    <property type="entry name" value="EAL_sf"/>
</dbReference>
<proteinExistence type="predicted"/>
<dbReference type="SMART" id="SM00052">
    <property type="entry name" value="EAL"/>
    <property type="match status" value="1"/>
</dbReference>
<dbReference type="PROSITE" id="PS50883">
    <property type="entry name" value="EAL"/>
    <property type="match status" value="1"/>
</dbReference>
<dbReference type="Pfam" id="PF00563">
    <property type="entry name" value="EAL"/>
    <property type="match status" value="1"/>
</dbReference>
<dbReference type="Proteomes" id="UP000510822">
    <property type="component" value="Chromosome"/>
</dbReference>
<accession>A0A7D5Z668</accession>
<feature type="domain" description="Response regulatory" evidence="2">
    <location>
        <begin position="8"/>
        <end position="129"/>
    </location>
</feature>
<feature type="modified residue" description="4-aspartylphosphate" evidence="1">
    <location>
        <position position="59"/>
    </location>
</feature>
<evidence type="ECO:0000313" key="5">
    <source>
        <dbReference type="Proteomes" id="UP000510822"/>
    </source>
</evidence>
<dbReference type="AlphaFoldDB" id="A0A7D5Z668"/>
<name>A0A7D5Z668_9NEIS</name>
<dbReference type="SUPFAM" id="SSF52172">
    <property type="entry name" value="CheY-like"/>
    <property type="match status" value="1"/>
</dbReference>
<dbReference type="SUPFAM" id="SSF141868">
    <property type="entry name" value="EAL domain-like"/>
    <property type="match status" value="1"/>
</dbReference>
<sequence length="403" mass="45279">MPIVQPRCILLADDSQTQRQLMRAMLQDIPDVKLFEATDGSWALQLVRQLVKVDLIITDLNMPGMDGIELLRNLATHSDIPAVILISGYAPELLENCARAAQELGISRIAYLSKPFYGQTLKELALKLINTPLQPPFHSDGAPAPMPLIDIITGLAHNQFCAHYQPIFSLQHGQMEQIEALARWENPQFGLLGPASFIERLDSEGHLTLLTRRIAQTGFDLLQTKMLPPYVRLSINLSRNQLDDTELLEWLHHELVLRNLSPNRIVLEITENSAFNNLGQTMATLLRLRLRGFGLALDDFGVGQTPLELLRELAITELKLDQSLVRNIHRDERAQSIFAGIVKIASELQLRIIAEGVENDADFHFLQQHYEGFNLHLQGYLFAKPMSASDLVAGYGLLRNHTA</sequence>
<dbReference type="GO" id="GO:0000160">
    <property type="term" value="P:phosphorelay signal transduction system"/>
    <property type="evidence" value="ECO:0007669"/>
    <property type="project" value="InterPro"/>
</dbReference>
<dbReference type="SMART" id="SM00448">
    <property type="entry name" value="REC"/>
    <property type="match status" value="1"/>
</dbReference>
<dbReference type="InterPro" id="IPR001789">
    <property type="entry name" value="Sig_transdc_resp-reg_receiver"/>
</dbReference>
<dbReference type="Gene3D" id="3.40.50.2300">
    <property type="match status" value="1"/>
</dbReference>
<dbReference type="PROSITE" id="PS50110">
    <property type="entry name" value="RESPONSE_REGULATORY"/>
    <property type="match status" value="1"/>
</dbReference>
<dbReference type="CDD" id="cd01948">
    <property type="entry name" value="EAL"/>
    <property type="match status" value="1"/>
</dbReference>
<evidence type="ECO:0000256" key="1">
    <source>
        <dbReference type="PROSITE-ProRule" id="PRU00169"/>
    </source>
</evidence>
<gene>
    <name evidence="4" type="ORF">HZU75_06245</name>
</gene>
<dbReference type="KEGG" id="cfon:HZU75_06245"/>
<dbReference type="InterPro" id="IPR001633">
    <property type="entry name" value="EAL_dom"/>
</dbReference>
<reference evidence="4 5" key="1">
    <citation type="journal article" date="2016" name="Int. J. Syst. Evol. Microbiol.">
        <title>Chitinibacter fontanus sp. nov., isolated from a spring.</title>
        <authorList>
            <person name="Sheu S.Y."/>
            <person name="Li Y.S."/>
            <person name="Young C.C."/>
            <person name="Chen W.M."/>
        </authorList>
    </citation>
    <scope>NUCLEOTIDE SEQUENCE [LARGE SCALE GENOMIC DNA]</scope>
    <source>
        <strain evidence="4 5">STM-7</strain>
    </source>
</reference>
<evidence type="ECO:0000259" key="3">
    <source>
        <dbReference type="PROSITE" id="PS50883"/>
    </source>
</evidence>
<dbReference type="PANTHER" id="PTHR33121:SF79">
    <property type="entry name" value="CYCLIC DI-GMP PHOSPHODIESTERASE PDED-RELATED"/>
    <property type="match status" value="1"/>
</dbReference>
<dbReference type="Gene3D" id="3.20.20.450">
    <property type="entry name" value="EAL domain"/>
    <property type="match status" value="1"/>
</dbReference>
<dbReference type="EMBL" id="CP058952">
    <property type="protein sequence ID" value="QLI81162.1"/>
    <property type="molecule type" value="Genomic_DNA"/>
</dbReference>
<keyword evidence="5" id="KW-1185">Reference proteome</keyword>
<dbReference type="InterPro" id="IPR011006">
    <property type="entry name" value="CheY-like_superfamily"/>
</dbReference>
<dbReference type="RefSeq" id="WP_180308292.1">
    <property type="nucleotide sequence ID" value="NZ_CP058952.1"/>
</dbReference>
<dbReference type="PANTHER" id="PTHR33121">
    <property type="entry name" value="CYCLIC DI-GMP PHOSPHODIESTERASE PDEF"/>
    <property type="match status" value="1"/>
</dbReference>
<protein>
    <submittedName>
        <fullName evidence="4">EAL domain-containing protein</fullName>
    </submittedName>
</protein>
<dbReference type="Pfam" id="PF00072">
    <property type="entry name" value="Response_reg"/>
    <property type="match status" value="1"/>
</dbReference>
<organism evidence="4 5">
    <name type="scientific">Chitinibacter fontanus</name>
    <dbReference type="NCBI Taxonomy" id="1737446"/>
    <lineage>
        <taxon>Bacteria</taxon>
        <taxon>Pseudomonadati</taxon>
        <taxon>Pseudomonadota</taxon>
        <taxon>Betaproteobacteria</taxon>
        <taxon>Neisseriales</taxon>
        <taxon>Chitinibacteraceae</taxon>
        <taxon>Chitinibacter</taxon>
    </lineage>
</organism>
<dbReference type="GO" id="GO:0071111">
    <property type="term" value="F:cyclic-guanylate-specific phosphodiesterase activity"/>
    <property type="evidence" value="ECO:0007669"/>
    <property type="project" value="InterPro"/>
</dbReference>
<evidence type="ECO:0000313" key="4">
    <source>
        <dbReference type="EMBL" id="QLI81162.1"/>
    </source>
</evidence>
<dbReference type="InterPro" id="IPR050706">
    <property type="entry name" value="Cyclic-di-GMP_PDE-like"/>
</dbReference>